<dbReference type="HOGENOM" id="CLU_024949_2_2_4"/>
<reference evidence="4 5" key="1">
    <citation type="submission" date="2010-08" db="EMBL/GenBank/DDBJ databases">
        <title>Complete sequence of Gallionella capsiferriformans ES-2.</title>
        <authorList>
            <consortium name="US DOE Joint Genome Institute"/>
            <person name="Lucas S."/>
            <person name="Copeland A."/>
            <person name="Lapidus A."/>
            <person name="Cheng J.-F."/>
            <person name="Bruce D."/>
            <person name="Goodwin L."/>
            <person name="Pitluck S."/>
            <person name="Chertkov O."/>
            <person name="Davenport K.W."/>
            <person name="Detter J.C."/>
            <person name="Han C."/>
            <person name="Tapia R."/>
            <person name="Land M."/>
            <person name="Hauser L."/>
            <person name="Chang Y.-J."/>
            <person name="Jeffries C."/>
            <person name="Kyrpides N."/>
            <person name="Ivanova N."/>
            <person name="Mikhailova N."/>
            <person name="Shelobolina E.S."/>
            <person name="Picardal F."/>
            <person name="Roden E."/>
            <person name="Emerson D."/>
            <person name="Woyke T."/>
        </authorList>
    </citation>
    <scope>NUCLEOTIDE SEQUENCE [LARGE SCALE GENOMIC DNA]</scope>
    <source>
        <strain evidence="4 5">ES-2</strain>
    </source>
</reference>
<comment type="subcellular location">
    <subcellularLocation>
        <location evidence="1">Membrane</location>
        <topology evidence="1">Single-pass membrane protein</topology>
    </subcellularLocation>
</comment>
<evidence type="ECO:0000313" key="4">
    <source>
        <dbReference type="EMBL" id="ADL55154.1"/>
    </source>
</evidence>
<dbReference type="Pfam" id="PF16200">
    <property type="entry name" value="Band_7_C"/>
    <property type="match status" value="1"/>
</dbReference>
<dbReference type="InterPro" id="IPR001107">
    <property type="entry name" value="Band_7"/>
</dbReference>
<dbReference type="PRINTS" id="PR00721">
    <property type="entry name" value="STOMATIN"/>
</dbReference>
<dbReference type="PANTHER" id="PTHR43327:SF10">
    <property type="entry name" value="STOMATIN-LIKE PROTEIN 2, MITOCHONDRIAL"/>
    <property type="match status" value="1"/>
</dbReference>
<dbReference type="GO" id="GO:0098552">
    <property type="term" value="C:side of membrane"/>
    <property type="evidence" value="ECO:0007669"/>
    <property type="project" value="UniProtKB-ARBA"/>
</dbReference>
<dbReference type="AlphaFoldDB" id="D9SF57"/>
<dbReference type="Gene3D" id="3.30.479.30">
    <property type="entry name" value="Band 7 domain"/>
    <property type="match status" value="1"/>
</dbReference>
<comment type="similarity">
    <text evidence="2">Belongs to the band 7/mec-2 family.</text>
</comment>
<dbReference type="OrthoDB" id="9809197at2"/>
<dbReference type="KEGG" id="gca:Galf_1126"/>
<dbReference type="SMART" id="SM00244">
    <property type="entry name" value="PHB"/>
    <property type="match status" value="1"/>
</dbReference>
<dbReference type="Proteomes" id="UP000001235">
    <property type="component" value="Chromosome"/>
</dbReference>
<accession>D9SF57</accession>
<dbReference type="RefSeq" id="WP_013293094.1">
    <property type="nucleotide sequence ID" value="NC_014394.1"/>
</dbReference>
<protein>
    <submittedName>
        <fullName evidence="4">Band 7 protein</fullName>
    </submittedName>
</protein>
<dbReference type="STRING" id="395494.Galf_1126"/>
<feature type="domain" description="Band 7" evidence="3">
    <location>
        <begin position="17"/>
        <end position="175"/>
    </location>
</feature>
<evidence type="ECO:0000256" key="1">
    <source>
        <dbReference type="ARBA" id="ARBA00004167"/>
    </source>
</evidence>
<dbReference type="Pfam" id="PF01145">
    <property type="entry name" value="Band_7"/>
    <property type="match status" value="1"/>
</dbReference>
<proteinExistence type="inferred from homology"/>
<dbReference type="InterPro" id="IPR032435">
    <property type="entry name" value="STML2-like_C"/>
</dbReference>
<dbReference type="CDD" id="cd08829">
    <property type="entry name" value="SPFH_paraslipin"/>
    <property type="match status" value="1"/>
</dbReference>
<organism evidence="4 5">
    <name type="scientific">Gallionella capsiferriformans (strain ES-2)</name>
    <name type="common">Gallionella ferruginea capsiferriformans (strain ES-2)</name>
    <dbReference type="NCBI Taxonomy" id="395494"/>
    <lineage>
        <taxon>Bacteria</taxon>
        <taxon>Pseudomonadati</taxon>
        <taxon>Pseudomonadota</taxon>
        <taxon>Betaproteobacteria</taxon>
        <taxon>Nitrosomonadales</taxon>
        <taxon>Gallionellaceae</taxon>
        <taxon>Gallionella</taxon>
    </lineage>
</organism>
<dbReference type="InterPro" id="IPR001972">
    <property type="entry name" value="Stomatin_HflK_fam"/>
</dbReference>
<evidence type="ECO:0000256" key="2">
    <source>
        <dbReference type="ARBA" id="ARBA00008164"/>
    </source>
</evidence>
<dbReference type="eggNOG" id="COG0330">
    <property type="taxonomic scope" value="Bacteria"/>
</dbReference>
<sequence>MEISLLVLVAAVIFLVKALKVVPQQNSWVVERLGRFHAALLPGLNIVIPFVDRVAYKHMLKEVPLDVPSQVCITRDNTQLTVDGILYFQVTDPKLASYGTSNYIMAITQLAQTTLRSVIGKMELDKTFEERDDINRAVVAALDEAATSWGVKVLRYEIKDLTPPKEILHAMQAQITAEREKRALIAASEGRKQEQINIATGEREAFIQRSEGEKQAAINTAQGQAEAIKTVASATAQAIEQVALAIQSPGGMDAVNLKVAEQYVAAFGNVAKAGNTLILPGNLADMGSMVAAAMNIVKSR</sequence>
<dbReference type="InterPro" id="IPR050710">
    <property type="entry name" value="Band7/mec-2_domain"/>
</dbReference>
<dbReference type="EMBL" id="CP002159">
    <property type="protein sequence ID" value="ADL55154.1"/>
    <property type="molecule type" value="Genomic_DNA"/>
</dbReference>
<name>D9SF57_GALCS</name>
<keyword evidence="5" id="KW-1185">Reference proteome</keyword>
<dbReference type="SUPFAM" id="SSF117892">
    <property type="entry name" value="Band 7/SPFH domain"/>
    <property type="match status" value="1"/>
</dbReference>
<evidence type="ECO:0000313" key="5">
    <source>
        <dbReference type="Proteomes" id="UP000001235"/>
    </source>
</evidence>
<dbReference type="PANTHER" id="PTHR43327">
    <property type="entry name" value="STOMATIN-LIKE PROTEIN 2, MITOCHONDRIAL"/>
    <property type="match status" value="1"/>
</dbReference>
<evidence type="ECO:0000259" key="3">
    <source>
        <dbReference type="SMART" id="SM00244"/>
    </source>
</evidence>
<dbReference type="InterPro" id="IPR036013">
    <property type="entry name" value="Band_7/SPFH_dom_sf"/>
</dbReference>
<dbReference type="FunFam" id="3.30.479.30:FF:000004">
    <property type="entry name" value="Putative membrane protease family, stomatin"/>
    <property type="match status" value="1"/>
</dbReference>
<gene>
    <name evidence="4" type="ordered locus">Galf_1126</name>
</gene>
<dbReference type="GO" id="GO:0005886">
    <property type="term" value="C:plasma membrane"/>
    <property type="evidence" value="ECO:0007669"/>
    <property type="project" value="UniProtKB-ARBA"/>
</dbReference>